<dbReference type="EMBL" id="JAVDQD010000007">
    <property type="protein sequence ID" value="MDR6241267.1"/>
    <property type="molecule type" value="Genomic_DNA"/>
</dbReference>
<dbReference type="PANTHER" id="PTHR43156:SF2">
    <property type="entry name" value="STAGE II SPORULATION PROTEIN E"/>
    <property type="match status" value="1"/>
</dbReference>
<dbReference type="Pfam" id="PF07228">
    <property type="entry name" value="SpoIIE"/>
    <property type="match status" value="1"/>
</dbReference>
<evidence type="ECO:0000313" key="4">
    <source>
        <dbReference type="Proteomes" id="UP001185092"/>
    </source>
</evidence>
<accession>A0AAE3XRH6</accession>
<keyword evidence="4" id="KW-1185">Reference proteome</keyword>
<protein>
    <submittedName>
        <fullName evidence="3">Sigma-B regulation protein RsbU (Phosphoserine phosphatase)</fullName>
        <ecNumber evidence="3">3.1.3.3</ecNumber>
    </submittedName>
</protein>
<name>A0AAE3XRH6_9BACT</name>
<dbReference type="PANTHER" id="PTHR43156">
    <property type="entry name" value="STAGE II SPORULATION PROTEIN E-RELATED"/>
    <property type="match status" value="1"/>
</dbReference>
<dbReference type="InterPro" id="IPR036457">
    <property type="entry name" value="PPM-type-like_dom_sf"/>
</dbReference>
<organism evidence="3 4">
    <name type="scientific">Aureibacter tunicatorum</name>
    <dbReference type="NCBI Taxonomy" id="866807"/>
    <lineage>
        <taxon>Bacteria</taxon>
        <taxon>Pseudomonadati</taxon>
        <taxon>Bacteroidota</taxon>
        <taxon>Cytophagia</taxon>
        <taxon>Cytophagales</taxon>
        <taxon>Persicobacteraceae</taxon>
        <taxon>Aureibacter</taxon>
    </lineage>
</organism>
<dbReference type="SUPFAM" id="SSF81606">
    <property type="entry name" value="PP2C-like"/>
    <property type="match status" value="1"/>
</dbReference>
<dbReference type="Proteomes" id="UP001185092">
    <property type="component" value="Unassembled WGS sequence"/>
</dbReference>
<evidence type="ECO:0000259" key="2">
    <source>
        <dbReference type="SMART" id="SM00331"/>
    </source>
</evidence>
<dbReference type="EC" id="3.1.3.3" evidence="3"/>
<dbReference type="Gene3D" id="3.60.40.10">
    <property type="entry name" value="PPM-type phosphatase domain"/>
    <property type="match status" value="1"/>
</dbReference>
<evidence type="ECO:0000256" key="1">
    <source>
        <dbReference type="ARBA" id="ARBA00022801"/>
    </source>
</evidence>
<dbReference type="AlphaFoldDB" id="A0AAE3XRH6"/>
<dbReference type="InterPro" id="IPR001932">
    <property type="entry name" value="PPM-type_phosphatase-like_dom"/>
</dbReference>
<proteinExistence type="predicted"/>
<dbReference type="GO" id="GO:0016791">
    <property type="term" value="F:phosphatase activity"/>
    <property type="evidence" value="ECO:0007669"/>
    <property type="project" value="TreeGrafter"/>
</dbReference>
<feature type="domain" description="PPM-type phosphatase" evidence="2">
    <location>
        <begin position="189"/>
        <end position="406"/>
    </location>
</feature>
<dbReference type="InterPro" id="IPR052016">
    <property type="entry name" value="Bact_Sigma-Reg"/>
</dbReference>
<reference evidence="3" key="1">
    <citation type="submission" date="2023-07" db="EMBL/GenBank/DDBJ databases">
        <title>Genomic Encyclopedia of Type Strains, Phase IV (KMG-IV): sequencing the most valuable type-strain genomes for metagenomic binning, comparative biology and taxonomic classification.</title>
        <authorList>
            <person name="Goeker M."/>
        </authorList>
    </citation>
    <scope>NUCLEOTIDE SEQUENCE</scope>
    <source>
        <strain evidence="3">DSM 26174</strain>
    </source>
</reference>
<gene>
    <name evidence="3" type="ORF">HNQ88_004345</name>
</gene>
<comment type="caution">
    <text evidence="3">The sequence shown here is derived from an EMBL/GenBank/DDBJ whole genome shotgun (WGS) entry which is preliminary data.</text>
</comment>
<dbReference type="SMART" id="SM00331">
    <property type="entry name" value="PP2C_SIG"/>
    <property type="match status" value="1"/>
</dbReference>
<dbReference type="RefSeq" id="WP_309941894.1">
    <property type="nucleotide sequence ID" value="NZ_AP025305.1"/>
</dbReference>
<sequence>MENVISLESKYKLKELELNALLEITKAINNNLAEESLYRIYEFTLRASLNISKLALYVNDEIWKGKVNFGTKINFKDKELGKEFLELDGIHDLKEMKCDSDFKEFDKAIPVAHKTELLAVVFISYRKDKESAESLVNTDFVQALSNIMLVAIENKKLARKQMYQELINRELEIAEKVQKHLLPKSLPNEGNVQVAAKYQPHHSVGGDYYDLLKVSDEKYIVCIADVSGKGVPAALLMSNFQASLRTIVKKTHDLKEIVEVVNSQVHKGGNSENFITFFIAMIDKERKLMTYVNAGHNPPILFGKEGGAQLLKKGCTVLGFFEPLPFLEIGNVDLSGGFTLFCYTDGLTENFSPLGEEFGESRVISYLSGNINKDLEDIHQGLVYSLHEFKGDKQYDDDITLLSFRLKDIPSDDSA</sequence>
<evidence type="ECO:0000313" key="3">
    <source>
        <dbReference type="EMBL" id="MDR6241267.1"/>
    </source>
</evidence>
<keyword evidence="1 3" id="KW-0378">Hydrolase</keyword>